<evidence type="ECO:0000313" key="3">
    <source>
        <dbReference type="Proteomes" id="UP000318833"/>
    </source>
</evidence>
<proteinExistence type="predicted"/>
<dbReference type="Gene3D" id="3.40.630.30">
    <property type="match status" value="1"/>
</dbReference>
<evidence type="ECO:0000313" key="2">
    <source>
        <dbReference type="EMBL" id="TSE06630.1"/>
    </source>
</evidence>
<dbReference type="Pfam" id="PF13302">
    <property type="entry name" value="Acetyltransf_3"/>
    <property type="match status" value="1"/>
</dbReference>
<dbReference type="EMBL" id="VLNR01000043">
    <property type="protein sequence ID" value="TSE06630.1"/>
    <property type="molecule type" value="Genomic_DNA"/>
</dbReference>
<protein>
    <submittedName>
        <fullName evidence="2">GNAT family N-acetyltransferase</fullName>
    </submittedName>
</protein>
<dbReference type="InterPro" id="IPR016181">
    <property type="entry name" value="Acyl_CoA_acyltransferase"/>
</dbReference>
<sequence>MKLFETKRLSIRYLKKEDLIPFFDMQSNLNVMRYIKKHMSFEESKQELERFMKYYQDDEIFFNIWAVVDNNSNEFVGLCGVYKNETFEYEIAYRLRECFWGKGFGREIAKGLIAYCFNKMKLEQLTAYVSKDNIGSVHILEKEMKYVKEFYSEENGVELKYILNQENSILNQ</sequence>
<dbReference type="PANTHER" id="PTHR43792">
    <property type="entry name" value="GNAT FAMILY, PUTATIVE (AFU_ORTHOLOGUE AFUA_3G00765)-RELATED-RELATED"/>
    <property type="match status" value="1"/>
</dbReference>
<dbReference type="OrthoDB" id="9788916at2"/>
<comment type="caution">
    <text evidence="2">The sequence shown here is derived from an EMBL/GenBank/DDBJ whole genome shotgun (WGS) entry which is preliminary data.</text>
</comment>
<gene>
    <name evidence="2" type="ORF">FOF46_18660</name>
</gene>
<dbReference type="GO" id="GO:0016747">
    <property type="term" value="F:acyltransferase activity, transferring groups other than amino-acyl groups"/>
    <property type="evidence" value="ECO:0007669"/>
    <property type="project" value="InterPro"/>
</dbReference>
<keyword evidence="3" id="KW-1185">Reference proteome</keyword>
<dbReference type="RefSeq" id="WP_143917508.1">
    <property type="nucleotide sequence ID" value="NZ_CANLFO010000006.1"/>
</dbReference>
<keyword evidence="2" id="KW-0808">Transferase</keyword>
<dbReference type="AlphaFoldDB" id="A0A554VGU3"/>
<dbReference type="InterPro" id="IPR000182">
    <property type="entry name" value="GNAT_dom"/>
</dbReference>
<dbReference type="SUPFAM" id="SSF55729">
    <property type="entry name" value="Acyl-CoA N-acyltransferases (Nat)"/>
    <property type="match status" value="1"/>
</dbReference>
<dbReference type="PANTHER" id="PTHR43792:SF1">
    <property type="entry name" value="N-ACETYLTRANSFERASE DOMAIN-CONTAINING PROTEIN"/>
    <property type="match status" value="1"/>
</dbReference>
<dbReference type="InterPro" id="IPR051531">
    <property type="entry name" value="N-acetyltransferase"/>
</dbReference>
<name>A0A554VGU3_9FLAO</name>
<organism evidence="2 3">
    <name type="scientific">Aquimarina algiphila</name>
    <dbReference type="NCBI Taxonomy" id="2047982"/>
    <lineage>
        <taxon>Bacteria</taxon>
        <taxon>Pseudomonadati</taxon>
        <taxon>Bacteroidota</taxon>
        <taxon>Flavobacteriia</taxon>
        <taxon>Flavobacteriales</taxon>
        <taxon>Flavobacteriaceae</taxon>
        <taxon>Aquimarina</taxon>
    </lineage>
</organism>
<reference evidence="2 3" key="1">
    <citation type="submission" date="2019-07" db="EMBL/GenBank/DDBJ databases">
        <title>The draft genome sequence of Aquimarina algiphila M91.</title>
        <authorList>
            <person name="Meng X."/>
        </authorList>
    </citation>
    <scope>NUCLEOTIDE SEQUENCE [LARGE SCALE GENOMIC DNA]</scope>
    <source>
        <strain evidence="2 3">M91</strain>
    </source>
</reference>
<accession>A0A554VGU3</accession>
<dbReference type="PROSITE" id="PS51186">
    <property type="entry name" value="GNAT"/>
    <property type="match status" value="1"/>
</dbReference>
<feature type="domain" description="N-acetyltransferase" evidence="1">
    <location>
        <begin position="9"/>
        <end position="164"/>
    </location>
</feature>
<dbReference type="Proteomes" id="UP000318833">
    <property type="component" value="Unassembled WGS sequence"/>
</dbReference>
<evidence type="ECO:0000259" key="1">
    <source>
        <dbReference type="PROSITE" id="PS51186"/>
    </source>
</evidence>